<dbReference type="GO" id="GO:0046872">
    <property type="term" value="F:metal ion binding"/>
    <property type="evidence" value="ECO:0007669"/>
    <property type="project" value="UniProtKB-KW"/>
</dbReference>
<gene>
    <name evidence="7" type="ORF">ACG33_10395</name>
</gene>
<evidence type="ECO:0000313" key="8">
    <source>
        <dbReference type="Proteomes" id="UP000070250"/>
    </source>
</evidence>
<sequence length="278" mass="29569">MRTCDNIDMSRIPRIPSIALAIVVIVAVVAGMLLSRALLQSETTLPVLTAGTLLDPPKPLPPMAAHTTRTAEGASMLAAGPKTDARASMSAPVSAAASSAAGFVDQDRQTFDLERLEGHWSLMFFGFTNCPDICPMTLGTLAQTEKQLMDLPPAQRPQVILVSVDARRDTPEQLATYVKFFSPSFTGITAPQEIVEEFARRMGVVVAIAPIGSGGIQADGTPGDSSGNHDSYTVDHSTSIFLIDPHGAMRALFSPAHSAAAIAADYRRVIAADRRDLR</sequence>
<keyword evidence="3" id="KW-0479">Metal-binding</keyword>
<dbReference type="CDD" id="cd02968">
    <property type="entry name" value="SCO"/>
    <property type="match status" value="1"/>
</dbReference>
<dbReference type="InterPro" id="IPR003782">
    <property type="entry name" value="SCO1/SenC"/>
</dbReference>
<dbReference type="Proteomes" id="UP000070250">
    <property type="component" value="Chromosome"/>
</dbReference>
<dbReference type="PANTHER" id="PTHR12151:SF25">
    <property type="entry name" value="LINALOOL DEHYDRATASE_ISOMERASE DOMAIN-CONTAINING PROTEIN"/>
    <property type="match status" value="1"/>
</dbReference>
<feature type="binding site" evidence="3">
    <location>
        <position position="134"/>
    </location>
    <ligand>
        <name>Cu cation</name>
        <dbReference type="ChEBI" id="CHEBI:23378"/>
    </ligand>
</feature>
<reference evidence="7 8" key="1">
    <citation type="submission" date="2015-06" db="EMBL/GenBank/DDBJ databases">
        <title>A Comprehensive Approach to Explore the Metabolic and Phylogenetic Diversity of Bacterial Steroid Degradation in the Environment: Testosterone as an Example.</title>
        <authorList>
            <person name="Yang F.-C."/>
            <person name="Chen Y.-L."/>
            <person name="Yu C.-P."/>
            <person name="Tang S.-L."/>
            <person name="Wang P.-H."/>
            <person name="Ismail W."/>
            <person name="Wang C.-H."/>
            <person name="Yang C.-Y."/>
            <person name="Chiang Y.-R."/>
        </authorList>
    </citation>
    <scope>NUCLEOTIDE SEQUENCE [LARGE SCALE GENOMIC DNA]</scope>
    <source>
        <strain evidence="7 8">DSM 18526</strain>
    </source>
</reference>
<dbReference type="InterPro" id="IPR036249">
    <property type="entry name" value="Thioredoxin-like_sf"/>
</dbReference>
<evidence type="ECO:0000313" key="7">
    <source>
        <dbReference type="EMBL" id="AMN47499.1"/>
    </source>
</evidence>
<dbReference type="AlphaFoldDB" id="A0A127FD34"/>
<feature type="domain" description="Thioredoxin" evidence="6">
    <location>
        <begin position="54"/>
        <end position="275"/>
    </location>
</feature>
<dbReference type="PANTHER" id="PTHR12151">
    <property type="entry name" value="ELECTRON TRANSPORT PROTIN SCO1/SENC FAMILY MEMBER"/>
    <property type="match status" value="1"/>
</dbReference>
<accession>A0A127FD34</accession>
<keyword evidence="5" id="KW-0812">Transmembrane</keyword>
<dbReference type="STRING" id="465721.ACG33_10395"/>
<evidence type="ECO:0000259" key="6">
    <source>
        <dbReference type="PROSITE" id="PS51352"/>
    </source>
</evidence>
<evidence type="ECO:0000256" key="3">
    <source>
        <dbReference type="PIRSR" id="PIRSR603782-1"/>
    </source>
</evidence>
<keyword evidence="5" id="KW-1133">Transmembrane helix</keyword>
<feature type="disulfide bond" description="Redox-active" evidence="4">
    <location>
        <begin position="130"/>
        <end position="134"/>
    </location>
</feature>
<comment type="similarity">
    <text evidence="1">Belongs to the SCO1/2 family.</text>
</comment>
<evidence type="ECO:0000256" key="1">
    <source>
        <dbReference type="ARBA" id="ARBA00010996"/>
    </source>
</evidence>
<evidence type="ECO:0000256" key="5">
    <source>
        <dbReference type="SAM" id="Phobius"/>
    </source>
</evidence>
<feature type="binding site" evidence="3">
    <location>
        <position position="236"/>
    </location>
    <ligand>
        <name>Cu cation</name>
        <dbReference type="ChEBI" id="CHEBI:23378"/>
    </ligand>
</feature>
<dbReference type="SUPFAM" id="SSF52833">
    <property type="entry name" value="Thioredoxin-like"/>
    <property type="match status" value="1"/>
</dbReference>
<keyword evidence="8" id="KW-1185">Reference proteome</keyword>
<evidence type="ECO:0000256" key="2">
    <source>
        <dbReference type="ARBA" id="ARBA00023008"/>
    </source>
</evidence>
<name>A0A127FD34_STEDE</name>
<dbReference type="InterPro" id="IPR013766">
    <property type="entry name" value="Thioredoxin_domain"/>
</dbReference>
<dbReference type="PATRIC" id="fig|465721.4.peg.2206"/>
<feature type="transmembrane region" description="Helical" evidence="5">
    <location>
        <begin position="18"/>
        <end position="39"/>
    </location>
</feature>
<dbReference type="EMBL" id="CP011971">
    <property type="protein sequence ID" value="AMN47499.1"/>
    <property type="molecule type" value="Genomic_DNA"/>
</dbReference>
<proteinExistence type="inferred from homology"/>
<dbReference type="Pfam" id="PF02630">
    <property type="entry name" value="SCO1-SenC"/>
    <property type="match status" value="1"/>
</dbReference>
<keyword evidence="5" id="KW-0472">Membrane</keyword>
<protein>
    <recommendedName>
        <fullName evidence="6">Thioredoxin domain-containing protein</fullName>
    </recommendedName>
</protein>
<keyword evidence="2 3" id="KW-0186">Copper</keyword>
<organism evidence="7 8">
    <name type="scientific">Steroidobacter denitrificans</name>
    <dbReference type="NCBI Taxonomy" id="465721"/>
    <lineage>
        <taxon>Bacteria</taxon>
        <taxon>Pseudomonadati</taxon>
        <taxon>Pseudomonadota</taxon>
        <taxon>Gammaproteobacteria</taxon>
        <taxon>Steroidobacterales</taxon>
        <taxon>Steroidobacteraceae</taxon>
        <taxon>Steroidobacter</taxon>
    </lineage>
</organism>
<evidence type="ECO:0000256" key="4">
    <source>
        <dbReference type="PIRSR" id="PIRSR603782-2"/>
    </source>
</evidence>
<dbReference type="KEGG" id="sdf:ACG33_10395"/>
<keyword evidence="4" id="KW-1015">Disulfide bond</keyword>
<dbReference type="OrthoDB" id="9790194at2"/>
<dbReference type="Gene3D" id="3.40.30.10">
    <property type="entry name" value="Glutaredoxin"/>
    <property type="match status" value="1"/>
</dbReference>
<dbReference type="PROSITE" id="PS51352">
    <property type="entry name" value="THIOREDOXIN_2"/>
    <property type="match status" value="1"/>
</dbReference>
<feature type="binding site" evidence="3">
    <location>
        <position position="130"/>
    </location>
    <ligand>
        <name>Cu cation</name>
        <dbReference type="ChEBI" id="CHEBI:23378"/>
    </ligand>
</feature>